<feature type="signal peptide" evidence="1">
    <location>
        <begin position="1"/>
        <end position="17"/>
    </location>
</feature>
<protein>
    <submittedName>
        <fullName evidence="2">Uncharacterized protein</fullName>
    </submittedName>
</protein>
<evidence type="ECO:0000313" key="3">
    <source>
        <dbReference type="Proteomes" id="UP000605986"/>
    </source>
</evidence>
<comment type="caution">
    <text evidence="2">The sequence shown here is derived from an EMBL/GenBank/DDBJ whole genome shotgun (WGS) entry which is preliminary data.</text>
</comment>
<reference evidence="2" key="1">
    <citation type="submission" date="2020-01" db="EMBL/GenBank/DDBJ databases">
        <title>Identification and distribution of gene clusters putatively required for synthesis of sphingolipid metabolism inhibitors in phylogenetically diverse species of the filamentous fungus Fusarium.</title>
        <authorList>
            <person name="Kim H.-S."/>
            <person name="Busman M."/>
            <person name="Brown D.W."/>
            <person name="Divon H."/>
            <person name="Uhlig S."/>
            <person name="Proctor R.H."/>
        </authorList>
    </citation>
    <scope>NUCLEOTIDE SEQUENCE</scope>
    <source>
        <strain evidence="2">NRRL 53441</strain>
    </source>
</reference>
<accession>A0A8H4P2E7</accession>
<feature type="chain" id="PRO_5034031016" evidence="1">
    <location>
        <begin position="18"/>
        <end position="147"/>
    </location>
</feature>
<sequence length="147" mass="16639">MRISTLPLVALALGALAAPTEKSDSDLEKRCEWNDGHGPIHCDFFSIVFGAEGRSRSEFIIKGNNFEQRGFPRCDPWQGGRYQSFWSPLPWVLMVAPGNTCETRLPEAWWDDLHIKYASTFLNVPTDTRCGPVENGWGRRCIIAQRP</sequence>
<dbReference type="AlphaFoldDB" id="A0A8H4P2E7"/>
<dbReference type="EMBL" id="JAADJG010000050">
    <property type="protein sequence ID" value="KAF4456630.1"/>
    <property type="molecule type" value="Genomic_DNA"/>
</dbReference>
<keyword evidence="1" id="KW-0732">Signal</keyword>
<keyword evidence="3" id="KW-1185">Reference proteome</keyword>
<organism evidence="2 3">
    <name type="scientific">Fusarium austroafricanum</name>
    <dbReference type="NCBI Taxonomy" id="2364996"/>
    <lineage>
        <taxon>Eukaryota</taxon>
        <taxon>Fungi</taxon>
        <taxon>Dikarya</taxon>
        <taxon>Ascomycota</taxon>
        <taxon>Pezizomycotina</taxon>
        <taxon>Sordariomycetes</taxon>
        <taxon>Hypocreomycetidae</taxon>
        <taxon>Hypocreales</taxon>
        <taxon>Nectriaceae</taxon>
        <taxon>Fusarium</taxon>
        <taxon>Fusarium concolor species complex</taxon>
    </lineage>
</organism>
<dbReference type="OrthoDB" id="4566586at2759"/>
<evidence type="ECO:0000313" key="2">
    <source>
        <dbReference type="EMBL" id="KAF4456630.1"/>
    </source>
</evidence>
<name>A0A8H4P2E7_9HYPO</name>
<dbReference type="Proteomes" id="UP000605986">
    <property type="component" value="Unassembled WGS sequence"/>
</dbReference>
<gene>
    <name evidence="2" type="ORF">F53441_1288</name>
</gene>
<evidence type="ECO:0000256" key="1">
    <source>
        <dbReference type="SAM" id="SignalP"/>
    </source>
</evidence>
<proteinExistence type="predicted"/>